<keyword evidence="1" id="KW-0472">Membrane</keyword>
<gene>
    <name evidence="2" type="ORF">PC9H_006877</name>
</gene>
<dbReference type="AlphaFoldDB" id="A0A8H6ZYR3"/>
<reference evidence="2" key="1">
    <citation type="submission" date="2019-07" db="EMBL/GenBank/DDBJ databases">
        <authorList>
            <person name="Palmer J.M."/>
        </authorList>
    </citation>
    <scope>NUCLEOTIDE SEQUENCE</scope>
    <source>
        <strain evidence="2">PC9</strain>
    </source>
</reference>
<dbReference type="RefSeq" id="XP_036632435.1">
    <property type="nucleotide sequence ID" value="XM_036776416.1"/>
</dbReference>
<feature type="transmembrane region" description="Helical" evidence="1">
    <location>
        <begin position="31"/>
        <end position="52"/>
    </location>
</feature>
<feature type="transmembrane region" description="Helical" evidence="1">
    <location>
        <begin position="59"/>
        <end position="81"/>
    </location>
</feature>
<proteinExistence type="predicted"/>
<organism evidence="2 3">
    <name type="scientific">Pleurotus ostreatus</name>
    <name type="common">Oyster mushroom</name>
    <name type="synonym">White-rot fungus</name>
    <dbReference type="NCBI Taxonomy" id="5322"/>
    <lineage>
        <taxon>Eukaryota</taxon>
        <taxon>Fungi</taxon>
        <taxon>Dikarya</taxon>
        <taxon>Basidiomycota</taxon>
        <taxon>Agaricomycotina</taxon>
        <taxon>Agaricomycetes</taxon>
        <taxon>Agaricomycetidae</taxon>
        <taxon>Agaricales</taxon>
        <taxon>Pleurotineae</taxon>
        <taxon>Pleurotaceae</taxon>
        <taxon>Pleurotus</taxon>
    </lineage>
</organism>
<keyword evidence="1" id="KW-0812">Transmembrane</keyword>
<comment type="caution">
    <text evidence="2">The sequence shown here is derived from an EMBL/GenBank/DDBJ whole genome shotgun (WGS) entry which is preliminary data.</text>
</comment>
<evidence type="ECO:0000313" key="2">
    <source>
        <dbReference type="EMBL" id="KAF7431157.1"/>
    </source>
</evidence>
<protein>
    <submittedName>
        <fullName evidence="2">Uncharacterized protein</fullName>
    </submittedName>
</protein>
<feature type="transmembrane region" description="Helical" evidence="1">
    <location>
        <begin position="263"/>
        <end position="281"/>
    </location>
</feature>
<feature type="transmembrane region" description="Helical" evidence="1">
    <location>
        <begin position="232"/>
        <end position="257"/>
    </location>
</feature>
<keyword evidence="3" id="KW-1185">Reference proteome</keyword>
<accession>A0A8H6ZYR3</accession>
<evidence type="ECO:0000256" key="1">
    <source>
        <dbReference type="SAM" id="Phobius"/>
    </source>
</evidence>
<evidence type="ECO:0000313" key="3">
    <source>
        <dbReference type="Proteomes" id="UP000623687"/>
    </source>
</evidence>
<dbReference type="EMBL" id="JACETU010000004">
    <property type="protein sequence ID" value="KAF7431157.1"/>
    <property type="molecule type" value="Genomic_DNA"/>
</dbReference>
<dbReference type="Proteomes" id="UP000623687">
    <property type="component" value="Unassembled WGS sequence"/>
</dbReference>
<sequence length="371" mass="40381">MSDPSNSTYFRPVGETNDEIFLEKTFLASGYLTGLGFGVQLTLYGACVRILLQRKKRAPFIYFLIGYITVLCAMNTIWTGTSAYGLQLTFIENRNYPGGPLGFLLVEFSLPVNVLALASYIIGNILADTLLLWRCRIIWTASLGKKIDFVMIFPTLMLVASIVMAIIYTVDTASPTIGFFSKSTVNFGTVFLAISLSLNIVLTLMIVVRIWGYQRQGRSVFGKSFGQHYTSISTVFVESAAMYTIVSILLLATYSIGHPINQIFLGVSPSVQMVANYLIIYRVAQGRAWTSDTLLAKGGNTSAPIAFASATGGSIPHLDGSGRETTVDIPLSHLKERYKGSQGSKSTTATVAHSIETDAEMGTVWATKTNG</sequence>
<name>A0A8H6ZYR3_PLEOS</name>
<dbReference type="VEuPathDB" id="FungiDB:PC9H_006877"/>
<feature type="transmembrane region" description="Helical" evidence="1">
    <location>
        <begin position="147"/>
        <end position="170"/>
    </location>
</feature>
<feature type="transmembrane region" description="Helical" evidence="1">
    <location>
        <begin position="190"/>
        <end position="211"/>
    </location>
</feature>
<keyword evidence="1" id="KW-1133">Transmembrane helix</keyword>
<dbReference type="OrthoDB" id="2641762at2759"/>
<feature type="transmembrane region" description="Helical" evidence="1">
    <location>
        <begin position="101"/>
        <end position="126"/>
    </location>
</feature>
<dbReference type="GeneID" id="59376695"/>